<dbReference type="EMBL" id="JABSTR010000006">
    <property type="protein sequence ID" value="KAH9372850.1"/>
    <property type="molecule type" value="Genomic_DNA"/>
</dbReference>
<reference evidence="1 2" key="1">
    <citation type="journal article" date="2020" name="Cell">
        <title>Large-Scale Comparative Analyses of Tick Genomes Elucidate Their Genetic Diversity and Vector Capacities.</title>
        <authorList>
            <consortium name="Tick Genome and Microbiome Consortium (TIGMIC)"/>
            <person name="Jia N."/>
            <person name="Wang J."/>
            <person name="Shi W."/>
            <person name="Du L."/>
            <person name="Sun Y."/>
            <person name="Zhan W."/>
            <person name="Jiang J.F."/>
            <person name="Wang Q."/>
            <person name="Zhang B."/>
            <person name="Ji P."/>
            <person name="Bell-Sakyi L."/>
            <person name="Cui X.M."/>
            <person name="Yuan T.T."/>
            <person name="Jiang B.G."/>
            <person name="Yang W.F."/>
            <person name="Lam T.T."/>
            <person name="Chang Q.C."/>
            <person name="Ding S.J."/>
            <person name="Wang X.J."/>
            <person name="Zhu J.G."/>
            <person name="Ruan X.D."/>
            <person name="Zhao L."/>
            <person name="Wei J.T."/>
            <person name="Ye R.Z."/>
            <person name="Que T.C."/>
            <person name="Du C.H."/>
            <person name="Zhou Y.H."/>
            <person name="Cheng J.X."/>
            <person name="Dai P.F."/>
            <person name="Guo W.B."/>
            <person name="Han X.H."/>
            <person name="Huang E.J."/>
            <person name="Li L.F."/>
            <person name="Wei W."/>
            <person name="Gao Y.C."/>
            <person name="Liu J.Z."/>
            <person name="Shao H.Z."/>
            <person name="Wang X."/>
            <person name="Wang C.C."/>
            <person name="Yang T.C."/>
            <person name="Huo Q.B."/>
            <person name="Li W."/>
            <person name="Chen H.Y."/>
            <person name="Chen S.E."/>
            <person name="Zhou L.G."/>
            <person name="Ni X.B."/>
            <person name="Tian J.H."/>
            <person name="Sheng Y."/>
            <person name="Liu T."/>
            <person name="Pan Y.S."/>
            <person name="Xia L.Y."/>
            <person name="Li J."/>
            <person name="Zhao F."/>
            <person name="Cao W.C."/>
        </authorList>
    </citation>
    <scope>NUCLEOTIDE SEQUENCE [LARGE SCALE GENOMIC DNA]</scope>
    <source>
        <strain evidence="1">HaeL-2018</strain>
    </source>
</reference>
<dbReference type="VEuPathDB" id="VectorBase:HLOH_041105"/>
<gene>
    <name evidence="1" type="ORF">HPB48_009884</name>
</gene>
<dbReference type="OrthoDB" id="6490517at2759"/>
<evidence type="ECO:0000313" key="1">
    <source>
        <dbReference type="EMBL" id="KAH9372850.1"/>
    </source>
</evidence>
<organism evidence="1 2">
    <name type="scientific">Haemaphysalis longicornis</name>
    <name type="common">Bush tick</name>
    <dbReference type="NCBI Taxonomy" id="44386"/>
    <lineage>
        <taxon>Eukaryota</taxon>
        <taxon>Metazoa</taxon>
        <taxon>Ecdysozoa</taxon>
        <taxon>Arthropoda</taxon>
        <taxon>Chelicerata</taxon>
        <taxon>Arachnida</taxon>
        <taxon>Acari</taxon>
        <taxon>Parasitiformes</taxon>
        <taxon>Ixodida</taxon>
        <taxon>Ixodoidea</taxon>
        <taxon>Ixodidae</taxon>
        <taxon>Haemaphysalinae</taxon>
        <taxon>Haemaphysalis</taxon>
    </lineage>
</organism>
<evidence type="ECO:0000313" key="2">
    <source>
        <dbReference type="Proteomes" id="UP000821853"/>
    </source>
</evidence>
<dbReference type="Proteomes" id="UP000821853">
    <property type="component" value="Chromosome 4"/>
</dbReference>
<accession>A0A9J6GBN1</accession>
<comment type="caution">
    <text evidence="1">The sequence shown here is derived from an EMBL/GenBank/DDBJ whole genome shotgun (WGS) entry which is preliminary data.</text>
</comment>
<keyword evidence="2" id="KW-1185">Reference proteome</keyword>
<sequence>MVEIAEWSSNLIFLARCLALEMIPRDSRVECRVRKCTRHIVRILNECSYRLILHYQDYSRLRKEKLRRSLLDLHEKLENILSMRDLNRVGDLAEVKYAKLFDYDMEFKSGVLGDLPEEYGFQQN</sequence>
<protein>
    <submittedName>
        <fullName evidence="1">Uncharacterized protein</fullName>
    </submittedName>
</protein>
<dbReference type="AlphaFoldDB" id="A0A9J6GBN1"/>
<proteinExistence type="predicted"/>
<name>A0A9J6GBN1_HAELO</name>